<evidence type="ECO:0000313" key="2">
    <source>
        <dbReference type="Proteomes" id="UP000503399"/>
    </source>
</evidence>
<dbReference type="SUPFAM" id="SSF75169">
    <property type="entry name" value="DsrEFH-like"/>
    <property type="match status" value="1"/>
</dbReference>
<organism evidence="1 2">
    <name type="scientific">Candidatus Hydrogenisulfobacillus filiaventi</name>
    <dbReference type="NCBI Taxonomy" id="2707344"/>
    <lineage>
        <taxon>Bacteria</taxon>
        <taxon>Bacillati</taxon>
        <taxon>Bacillota</taxon>
        <taxon>Clostridia</taxon>
        <taxon>Eubacteriales</taxon>
        <taxon>Clostridiales Family XVII. Incertae Sedis</taxon>
        <taxon>Candidatus Hydrogenisulfobacillus</taxon>
    </lineage>
</organism>
<dbReference type="EMBL" id="LR778114">
    <property type="protein sequence ID" value="CAB1128681.1"/>
    <property type="molecule type" value="Genomic_DNA"/>
</dbReference>
<sequence length="127" mass="13465">MAGETVKKYLYIVTTGVEAPERSASPFFLATTAALMEAEATMVFTITGTSLLKKGVAEQLHIKPRGESAVLATFIAQAREAGVRFLVCAPSLDLNDLTLEDLIEVDGVVGGTALNQMADEADVVITF</sequence>
<keyword evidence="2" id="KW-1185">Reference proteome</keyword>
<dbReference type="Proteomes" id="UP000503399">
    <property type="component" value="Chromosome"/>
</dbReference>
<proteinExistence type="predicted"/>
<dbReference type="Gene3D" id="3.40.1260.10">
    <property type="entry name" value="DsrEFH-like"/>
    <property type="match status" value="1"/>
</dbReference>
<name>A0A6F8ZFM6_9FIRM</name>
<dbReference type="Pfam" id="PF02635">
    <property type="entry name" value="DsrE"/>
    <property type="match status" value="1"/>
</dbReference>
<gene>
    <name evidence="1" type="ORF">R50_1175</name>
</gene>
<accession>A0A6F8ZFM6</accession>
<dbReference type="InterPro" id="IPR027396">
    <property type="entry name" value="DsrEFH-like"/>
</dbReference>
<protein>
    <submittedName>
        <fullName evidence="1">Sulfur reduction protein DsrE</fullName>
    </submittedName>
</protein>
<evidence type="ECO:0000313" key="1">
    <source>
        <dbReference type="EMBL" id="CAB1128681.1"/>
    </source>
</evidence>
<dbReference type="AlphaFoldDB" id="A0A6F8ZFM6"/>
<dbReference type="PANTHER" id="PTHR34655">
    <property type="entry name" value="CONSERVED WITHIN P. AEROPHILUM"/>
    <property type="match status" value="1"/>
</dbReference>
<dbReference type="PANTHER" id="PTHR34655:SF2">
    <property type="entry name" value="PEROXIREDOXIN FAMILY PROTEIN"/>
    <property type="match status" value="1"/>
</dbReference>
<dbReference type="InterPro" id="IPR003787">
    <property type="entry name" value="Sulphur_relay_DsrE/F-like"/>
</dbReference>
<dbReference type="KEGG" id="hfv:R50_1175"/>
<reference evidence="1 2" key="1">
    <citation type="submission" date="2020-02" db="EMBL/GenBank/DDBJ databases">
        <authorList>
            <person name="Hogendoorn C."/>
        </authorList>
    </citation>
    <scope>NUCLEOTIDE SEQUENCE [LARGE SCALE GENOMIC DNA]</scope>
    <source>
        <strain evidence="1">R501</strain>
    </source>
</reference>